<dbReference type="WBParaSite" id="PDA_v2.g14334.t1">
    <property type="protein sequence ID" value="PDA_v2.g14334.t1"/>
    <property type="gene ID" value="PDA_v2.g14334"/>
</dbReference>
<dbReference type="PANTHER" id="PTHR22811">
    <property type="entry name" value="TRANSMEMBRANE EMP24 DOMAIN-CONTAINING PROTEIN"/>
    <property type="match status" value="1"/>
</dbReference>
<keyword evidence="6 7" id="KW-0472">Membrane</keyword>
<dbReference type="Proteomes" id="UP000887578">
    <property type="component" value="Unplaced"/>
</dbReference>
<evidence type="ECO:0000256" key="6">
    <source>
        <dbReference type="ARBA" id="ARBA00023136"/>
    </source>
</evidence>
<evidence type="ECO:0000256" key="5">
    <source>
        <dbReference type="ARBA" id="ARBA00022989"/>
    </source>
</evidence>
<protein>
    <submittedName>
        <fullName evidence="11">GOLD domain-containing protein</fullName>
    </submittedName>
</protein>
<evidence type="ECO:0000313" key="11">
    <source>
        <dbReference type="WBParaSite" id="PDA_v2.g14334.t1"/>
    </source>
</evidence>
<keyword evidence="5 7" id="KW-1133">Transmembrane helix</keyword>
<dbReference type="SMART" id="SM01190">
    <property type="entry name" value="EMP24_GP25L"/>
    <property type="match status" value="1"/>
</dbReference>
<keyword evidence="10" id="KW-1185">Reference proteome</keyword>
<dbReference type="InterPro" id="IPR009038">
    <property type="entry name" value="GOLD_dom"/>
</dbReference>
<accession>A0A914P8G8</accession>
<dbReference type="Pfam" id="PF01105">
    <property type="entry name" value="EMP24_GP25L"/>
    <property type="match status" value="1"/>
</dbReference>
<evidence type="ECO:0000256" key="8">
    <source>
        <dbReference type="SAM" id="SignalP"/>
    </source>
</evidence>
<feature type="chain" id="PRO_5037020025" evidence="8">
    <location>
        <begin position="23"/>
        <end position="181"/>
    </location>
</feature>
<dbReference type="GO" id="GO:0016020">
    <property type="term" value="C:membrane"/>
    <property type="evidence" value="ECO:0007669"/>
    <property type="project" value="UniProtKB-SubCell"/>
</dbReference>
<feature type="transmembrane region" description="Helical" evidence="7">
    <location>
        <begin position="145"/>
        <end position="168"/>
    </location>
</feature>
<name>A0A914P8G8_9BILA</name>
<keyword evidence="3 7" id="KW-0812">Transmembrane</keyword>
<evidence type="ECO:0000313" key="10">
    <source>
        <dbReference type="Proteomes" id="UP000887578"/>
    </source>
</evidence>
<organism evidence="10 11">
    <name type="scientific">Panagrolaimus davidi</name>
    <dbReference type="NCBI Taxonomy" id="227884"/>
    <lineage>
        <taxon>Eukaryota</taxon>
        <taxon>Metazoa</taxon>
        <taxon>Ecdysozoa</taxon>
        <taxon>Nematoda</taxon>
        <taxon>Chromadorea</taxon>
        <taxon>Rhabditida</taxon>
        <taxon>Tylenchina</taxon>
        <taxon>Panagrolaimomorpha</taxon>
        <taxon>Panagrolaimoidea</taxon>
        <taxon>Panagrolaimidae</taxon>
        <taxon>Panagrolaimus</taxon>
    </lineage>
</organism>
<proteinExistence type="inferred from homology"/>
<feature type="domain" description="GOLD" evidence="9">
    <location>
        <begin position="4"/>
        <end position="173"/>
    </location>
</feature>
<keyword evidence="4 8" id="KW-0732">Signal</keyword>
<comment type="similarity">
    <text evidence="2">Belongs to the EMP24/GP25L family.</text>
</comment>
<sequence length="181" mass="21057">MRQTFSFVSVNSLHFFLIFLQAIDSNQHEVQLRVTAINGEYSEWKNGVSSVHQDLTANEGGIYEVCAIAKVGFHKLRMNLQLLTYVPNDIEKVALERHRDRTTQEAVEERINTLVTKIYQIIFHQRHASIGTVRDEMMQQSNEKFVSYFSCIQIVVIILVGVFQTYAIRKFFNVDEKRARI</sequence>
<evidence type="ECO:0000256" key="1">
    <source>
        <dbReference type="ARBA" id="ARBA00004479"/>
    </source>
</evidence>
<evidence type="ECO:0000256" key="3">
    <source>
        <dbReference type="ARBA" id="ARBA00022692"/>
    </source>
</evidence>
<evidence type="ECO:0000259" key="9">
    <source>
        <dbReference type="SMART" id="SM01190"/>
    </source>
</evidence>
<dbReference type="InterPro" id="IPR015720">
    <property type="entry name" value="Emp24-like"/>
</dbReference>
<comment type="subcellular location">
    <subcellularLocation>
        <location evidence="1">Membrane</location>
        <topology evidence="1">Single-pass type I membrane protein</topology>
    </subcellularLocation>
</comment>
<evidence type="ECO:0000256" key="7">
    <source>
        <dbReference type="SAM" id="Phobius"/>
    </source>
</evidence>
<evidence type="ECO:0000256" key="2">
    <source>
        <dbReference type="ARBA" id="ARBA00007104"/>
    </source>
</evidence>
<dbReference type="AlphaFoldDB" id="A0A914P8G8"/>
<feature type="signal peptide" evidence="8">
    <location>
        <begin position="1"/>
        <end position="22"/>
    </location>
</feature>
<evidence type="ECO:0000256" key="4">
    <source>
        <dbReference type="ARBA" id="ARBA00022729"/>
    </source>
</evidence>
<reference evidence="11" key="1">
    <citation type="submission" date="2022-11" db="UniProtKB">
        <authorList>
            <consortium name="WormBaseParasite"/>
        </authorList>
    </citation>
    <scope>IDENTIFICATION</scope>
</reference>